<dbReference type="EMBL" id="ACYY01000022">
    <property type="protein sequence ID" value="EEW24291.1"/>
    <property type="molecule type" value="Genomic_DNA"/>
</dbReference>
<comment type="caution">
    <text evidence="1">The sequence shown here is derived from an EMBL/GenBank/DDBJ whole genome shotgun (WGS) entry which is preliminary data.</text>
</comment>
<evidence type="ECO:0000313" key="2">
    <source>
        <dbReference type="Proteomes" id="UP000010121"/>
    </source>
</evidence>
<sequence length="58" mass="6237">MAGLAGDCSTGQCGLDPAAAYPPARWTFLTDPVSFVRRHQSLSSAKAMFLLRNVEPKV</sequence>
<gene>
    <name evidence="1" type="ORF">Rsw2DRAFT_2807</name>
</gene>
<dbReference type="STRING" id="371731.Rsw2DRAFT_2807"/>
<protein>
    <submittedName>
        <fullName evidence="1">Uncharacterized protein</fullName>
    </submittedName>
</protein>
<accession>C8S429</accession>
<dbReference type="Proteomes" id="UP000010121">
    <property type="component" value="Unassembled WGS sequence"/>
</dbReference>
<organism evidence="1 2">
    <name type="scientific">Rhodobacter ferrooxidans</name>
    <dbReference type="NCBI Taxonomy" id="371731"/>
    <lineage>
        <taxon>Bacteria</taxon>
        <taxon>Pseudomonadati</taxon>
        <taxon>Pseudomonadota</taxon>
        <taxon>Alphaproteobacteria</taxon>
        <taxon>Rhodobacterales</taxon>
        <taxon>Rhodobacter group</taxon>
        <taxon>Rhodobacter</taxon>
    </lineage>
</organism>
<reference evidence="1 2" key="1">
    <citation type="submission" date="2009-08" db="EMBL/GenBank/DDBJ databases">
        <title>The draft genome of Rhodobacter sp. SW2.</title>
        <authorList>
            <consortium name="US DOE Joint Genome Institute (JGI-PGF)"/>
            <person name="Lucas S."/>
            <person name="Copeland A."/>
            <person name="Lapidus A."/>
            <person name="Glavina del Rio T."/>
            <person name="Tice H."/>
            <person name="Bruce D."/>
            <person name="Goodwin L."/>
            <person name="Pitluck S."/>
            <person name="Larimer F."/>
            <person name="Land M.L."/>
            <person name="Hauser L."/>
            <person name="Emerson D."/>
        </authorList>
    </citation>
    <scope>NUCLEOTIDE SEQUENCE [LARGE SCALE GENOMIC DNA]</scope>
    <source>
        <strain evidence="1 2">SW2</strain>
    </source>
</reference>
<keyword evidence="2" id="KW-1185">Reference proteome</keyword>
<dbReference type="AlphaFoldDB" id="C8S429"/>
<evidence type="ECO:0000313" key="1">
    <source>
        <dbReference type="EMBL" id="EEW24291.1"/>
    </source>
</evidence>
<name>C8S429_9RHOB</name>
<proteinExistence type="predicted"/>